<evidence type="ECO:0000313" key="12">
    <source>
        <dbReference type="Proteomes" id="UP000001593"/>
    </source>
</evidence>
<evidence type="ECO:0000256" key="6">
    <source>
        <dbReference type="ARBA" id="ARBA00023157"/>
    </source>
</evidence>
<comment type="similarity">
    <text evidence="2">Belongs to the polycystin family.</text>
</comment>
<dbReference type="KEGG" id="nve:5520731"/>
<keyword evidence="4 8" id="KW-1133">Transmembrane helix</keyword>
<evidence type="ECO:0000256" key="1">
    <source>
        <dbReference type="ARBA" id="ARBA00004370"/>
    </source>
</evidence>
<dbReference type="STRING" id="45351.A7RIZ8"/>
<evidence type="ECO:0000259" key="9">
    <source>
        <dbReference type="PROSITE" id="PS50095"/>
    </source>
</evidence>
<dbReference type="InterPro" id="IPR046338">
    <property type="entry name" value="GAIN_dom_sf"/>
</dbReference>
<reference evidence="11 12" key="1">
    <citation type="journal article" date="2007" name="Science">
        <title>Sea anemone genome reveals ancestral eumetazoan gene repertoire and genomic organization.</title>
        <authorList>
            <person name="Putnam N.H."/>
            <person name="Srivastava M."/>
            <person name="Hellsten U."/>
            <person name="Dirks B."/>
            <person name="Chapman J."/>
            <person name="Salamov A."/>
            <person name="Terry A."/>
            <person name="Shapiro H."/>
            <person name="Lindquist E."/>
            <person name="Kapitonov V.V."/>
            <person name="Jurka J."/>
            <person name="Genikhovich G."/>
            <person name="Grigoriev I.V."/>
            <person name="Lucas S.M."/>
            <person name="Steele R.E."/>
            <person name="Finnerty J.R."/>
            <person name="Technau U."/>
            <person name="Martindale M.Q."/>
            <person name="Rokhsar D.S."/>
        </authorList>
    </citation>
    <scope>NUCLEOTIDE SEQUENCE [LARGE SCALE GENOMIC DNA]</scope>
    <source>
        <strain evidence="12">CH2 X CH6</strain>
    </source>
</reference>
<dbReference type="PANTHER" id="PTHR10877:SF150">
    <property type="entry name" value="REJ DOMAIN-CONTAINING PROTEIN"/>
    <property type="match status" value="1"/>
</dbReference>
<evidence type="ECO:0000313" key="11">
    <source>
        <dbReference type="EMBL" id="EDO48596.1"/>
    </source>
</evidence>
<feature type="non-terminal residue" evidence="11">
    <location>
        <position position="302"/>
    </location>
</feature>
<dbReference type="SMART" id="SM00308">
    <property type="entry name" value="LH2"/>
    <property type="match status" value="1"/>
</dbReference>
<feature type="non-terminal residue" evidence="11">
    <location>
        <position position="1"/>
    </location>
</feature>
<organism evidence="11 12">
    <name type="scientific">Nematostella vectensis</name>
    <name type="common">Starlet sea anemone</name>
    <dbReference type="NCBI Taxonomy" id="45351"/>
    <lineage>
        <taxon>Eukaryota</taxon>
        <taxon>Metazoa</taxon>
        <taxon>Cnidaria</taxon>
        <taxon>Anthozoa</taxon>
        <taxon>Hexacorallia</taxon>
        <taxon>Actiniaria</taxon>
        <taxon>Edwardsiidae</taxon>
        <taxon>Nematostella</taxon>
    </lineage>
</organism>
<feature type="domain" description="PLAT" evidence="9">
    <location>
        <begin position="111"/>
        <end position="231"/>
    </location>
</feature>
<dbReference type="SMART" id="SM00303">
    <property type="entry name" value="GPS"/>
    <property type="match status" value="1"/>
</dbReference>
<name>A7RIZ8_NEMVE</name>
<comment type="caution">
    <text evidence="7">Lacks conserved residue(s) required for the propagation of feature annotation.</text>
</comment>
<dbReference type="Gene3D" id="2.60.60.20">
    <property type="entry name" value="PLAT/LH2 domain"/>
    <property type="match status" value="1"/>
</dbReference>
<feature type="transmembrane region" description="Helical" evidence="8">
    <location>
        <begin position="66"/>
        <end position="86"/>
    </location>
</feature>
<dbReference type="PANTHER" id="PTHR10877">
    <property type="entry name" value="POLYCYSTIN FAMILY MEMBER"/>
    <property type="match status" value="1"/>
</dbReference>
<keyword evidence="3 8" id="KW-0812">Transmembrane</keyword>
<dbReference type="InterPro" id="IPR057244">
    <property type="entry name" value="GAIN_B"/>
</dbReference>
<dbReference type="InterPro" id="IPR000203">
    <property type="entry name" value="GPS"/>
</dbReference>
<evidence type="ECO:0000256" key="5">
    <source>
        <dbReference type="ARBA" id="ARBA00023136"/>
    </source>
</evidence>
<dbReference type="PROSITE" id="PS50095">
    <property type="entry name" value="PLAT"/>
    <property type="match status" value="1"/>
</dbReference>
<dbReference type="GO" id="GO:0016020">
    <property type="term" value="C:membrane"/>
    <property type="evidence" value="ECO:0007669"/>
    <property type="project" value="UniProtKB-SubCell"/>
</dbReference>
<comment type="subcellular location">
    <subcellularLocation>
        <location evidence="1">Membrane</location>
    </subcellularLocation>
</comment>
<dbReference type="AlphaFoldDB" id="A7RIZ8"/>
<evidence type="ECO:0000256" key="4">
    <source>
        <dbReference type="ARBA" id="ARBA00022989"/>
    </source>
</evidence>
<keyword evidence="12" id="KW-1185">Reference proteome</keyword>
<dbReference type="InterPro" id="IPR001024">
    <property type="entry name" value="PLAT/LH2_dom"/>
</dbReference>
<dbReference type="PROSITE" id="PS50221">
    <property type="entry name" value="GAIN_B"/>
    <property type="match status" value="1"/>
</dbReference>
<dbReference type="InterPro" id="IPR051223">
    <property type="entry name" value="Polycystin"/>
</dbReference>
<evidence type="ECO:0000256" key="3">
    <source>
        <dbReference type="ARBA" id="ARBA00022692"/>
    </source>
</evidence>
<keyword evidence="5 8" id="KW-0472">Membrane</keyword>
<proteinExistence type="inferred from homology"/>
<dbReference type="InParanoid" id="A7RIZ8"/>
<dbReference type="Gene3D" id="2.60.220.50">
    <property type="match status" value="1"/>
</dbReference>
<gene>
    <name evidence="11" type="ORF">NEMVEDRAFT_v1g83556</name>
</gene>
<dbReference type="Pfam" id="PF01825">
    <property type="entry name" value="GPS"/>
    <property type="match status" value="1"/>
</dbReference>
<feature type="domain" description="GAIN-B" evidence="10">
    <location>
        <begin position="1"/>
        <end position="49"/>
    </location>
</feature>
<evidence type="ECO:0000256" key="7">
    <source>
        <dbReference type="PROSITE-ProRule" id="PRU00152"/>
    </source>
</evidence>
<evidence type="ECO:0000256" key="2">
    <source>
        <dbReference type="ARBA" id="ARBA00007200"/>
    </source>
</evidence>
<dbReference type="eggNOG" id="KOG3599">
    <property type="taxonomic scope" value="Eukaryota"/>
</dbReference>
<dbReference type="InterPro" id="IPR036392">
    <property type="entry name" value="PLAT/LH2_dom_sf"/>
</dbReference>
<evidence type="ECO:0000256" key="8">
    <source>
        <dbReference type="SAM" id="Phobius"/>
    </source>
</evidence>
<dbReference type="PhylomeDB" id="A7RIZ8"/>
<dbReference type="Proteomes" id="UP000001593">
    <property type="component" value="Unassembled WGS sequence"/>
</dbReference>
<protein>
    <submittedName>
        <fullName evidence="11">Uncharacterized protein</fullName>
    </submittedName>
</protein>
<evidence type="ECO:0000259" key="10">
    <source>
        <dbReference type="PROSITE" id="PS50221"/>
    </source>
</evidence>
<dbReference type="SUPFAM" id="SSF49723">
    <property type="entry name" value="Lipase/lipooxygenase domain (PLAT/LH2 domain)"/>
    <property type="match status" value="1"/>
</dbReference>
<dbReference type="HOGENOM" id="CLU_009624_1_0_1"/>
<keyword evidence="6" id="KW-1015">Disulfide bond</keyword>
<dbReference type="Pfam" id="PF01477">
    <property type="entry name" value="PLAT"/>
    <property type="match status" value="1"/>
</dbReference>
<accession>A7RIZ8</accession>
<dbReference type="EMBL" id="DS469513">
    <property type="protein sequence ID" value="EDO48596.1"/>
    <property type="molecule type" value="Genomic_DNA"/>
</dbReference>
<dbReference type="FunFam" id="2.60.60.20:FF:000029">
    <property type="entry name" value="Predicted protein"/>
    <property type="match status" value="1"/>
</dbReference>
<sequence length="302" mass="34164">CLYWSEDKQKWTSDGCRVSPKIMNSSIVCLCNHLSSFGGDFFVAPNPIDLDKVWAGFANIGKTKNFVVLTTLCTIFAFYIIAVIFARRADKSDKQKVLSSVPVGQTPNGTYCYEITVYTGIWRRCGTTSNVAMKIYGDDMDTGTVPLSYSAMCDKKLFARGSVNTFIFPAEQSLGDIQHIKVWHDNSGRHPAWYLRQVVIRDVQSDHKWFFVCNKWLALEKGDGRIDKVFYASSEKEINSFKNKFYNRAATGLGDGHLWMSVITRPPTSPFTRVQRVTCCLCVLLTAMVTNAMFYQFGEESK</sequence>